<reference evidence="1 2" key="1">
    <citation type="submission" date="2015-01" db="EMBL/GenBank/DDBJ databases">
        <title>Genome Sequencing of Rickettsiales.</title>
        <authorList>
            <person name="Daugherty S.C."/>
            <person name="Su Q."/>
            <person name="Abolude K."/>
            <person name="Beier-Sexton M."/>
            <person name="Carlyon J.A."/>
            <person name="Carter R."/>
            <person name="Day N.P."/>
            <person name="Dumler S.J."/>
            <person name="Dyachenko V."/>
            <person name="Godinez A."/>
            <person name="Kurtti T.J."/>
            <person name="Lichay M."/>
            <person name="Mullins K.E."/>
            <person name="Ott S."/>
            <person name="Pappas-Brown V."/>
            <person name="Paris D.H."/>
            <person name="Patel P."/>
            <person name="Richards A.L."/>
            <person name="Sadzewicz L."/>
            <person name="Sears K."/>
            <person name="Seidman D."/>
            <person name="Sengamalay N."/>
            <person name="Stenos J."/>
            <person name="Tallon L.J."/>
            <person name="Vincent G."/>
            <person name="Fraser C.M."/>
            <person name="Munderloh U."/>
            <person name="Dunning-Hotopp J.C."/>
        </authorList>
    </citation>
    <scope>NUCLEOTIDE SEQUENCE [LARGE SCALE GENOMIC DNA]</scope>
    <source>
        <strain evidence="1 2">Ect</strain>
    </source>
</reference>
<dbReference type="PATRIC" id="fig|1359199.3.peg.440"/>
<evidence type="ECO:0000313" key="1">
    <source>
        <dbReference type="EMBL" id="KJV78731.1"/>
    </source>
</evidence>
<organism evidence="1 2">
    <name type="scientific">Rickettsia rhipicephali str. Ect</name>
    <dbReference type="NCBI Taxonomy" id="1359199"/>
    <lineage>
        <taxon>Bacteria</taxon>
        <taxon>Pseudomonadati</taxon>
        <taxon>Pseudomonadota</taxon>
        <taxon>Alphaproteobacteria</taxon>
        <taxon>Rickettsiales</taxon>
        <taxon>Rickettsiaceae</taxon>
        <taxon>Rickettsieae</taxon>
        <taxon>Rickettsia</taxon>
        <taxon>spotted fever group</taxon>
    </lineage>
</organism>
<dbReference type="AlphaFoldDB" id="A0A0F3PFP2"/>
<sequence>MRGNCIAIDGAISGELLRLPRSLQSLAMMIRYLRNDGL</sequence>
<proteinExistence type="predicted"/>
<gene>
    <name evidence="1" type="ORF">RMAECT_0450</name>
</gene>
<comment type="caution">
    <text evidence="1">The sequence shown here is derived from an EMBL/GenBank/DDBJ whole genome shotgun (WGS) entry which is preliminary data.</text>
</comment>
<protein>
    <submittedName>
        <fullName evidence="1">Uncharacterized protein</fullName>
    </submittedName>
</protein>
<evidence type="ECO:0000313" key="2">
    <source>
        <dbReference type="Proteomes" id="UP000033591"/>
    </source>
</evidence>
<name>A0A0F3PFP2_RICRH</name>
<dbReference type="EMBL" id="LAOC01000001">
    <property type="protein sequence ID" value="KJV78731.1"/>
    <property type="molecule type" value="Genomic_DNA"/>
</dbReference>
<dbReference type="Proteomes" id="UP000033591">
    <property type="component" value="Unassembled WGS sequence"/>
</dbReference>
<accession>A0A0F3PFP2</accession>